<dbReference type="InterPro" id="IPR050958">
    <property type="entry name" value="Cell_Adh-Cytoskel_Orgn"/>
</dbReference>
<comment type="caution">
    <text evidence="6">The sequence shown here is derived from an EMBL/GenBank/DDBJ whole genome shotgun (WGS) entry which is preliminary data.</text>
</comment>
<keyword evidence="3" id="KW-0732">Signal</keyword>
<keyword evidence="1" id="KW-0677">Repeat</keyword>
<dbReference type="EMBL" id="QKKF02002619">
    <property type="protein sequence ID" value="RZF48263.1"/>
    <property type="molecule type" value="Genomic_DNA"/>
</dbReference>
<evidence type="ECO:0000313" key="7">
    <source>
        <dbReference type="Proteomes" id="UP000291343"/>
    </source>
</evidence>
<dbReference type="SUPFAM" id="SSF48726">
    <property type="entry name" value="Immunoglobulin"/>
    <property type="match status" value="3"/>
</dbReference>
<dbReference type="Pfam" id="PF13927">
    <property type="entry name" value="Ig_3"/>
    <property type="match status" value="1"/>
</dbReference>
<organism evidence="6 7">
    <name type="scientific">Laodelphax striatellus</name>
    <name type="common">Small brown planthopper</name>
    <name type="synonym">Delphax striatella</name>
    <dbReference type="NCBI Taxonomy" id="195883"/>
    <lineage>
        <taxon>Eukaryota</taxon>
        <taxon>Metazoa</taxon>
        <taxon>Ecdysozoa</taxon>
        <taxon>Arthropoda</taxon>
        <taxon>Hexapoda</taxon>
        <taxon>Insecta</taxon>
        <taxon>Pterygota</taxon>
        <taxon>Neoptera</taxon>
        <taxon>Paraneoptera</taxon>
        <taxon>Hemiptera</taxon>
        <taxon>Auchenorrhyncha</taxon>
        <taxon>Fulgoroidea</taxon>
        <taxon>Delphacidae</taxon>
        <taxon>Criomorphinae</taxon>
        <taxon>Laodelphax</taxon>
    </lineage>
</organism>
<dbReference type="PANTHER" id="PTHR45080">
    <property type="entry name" value="CONTACTIN 5"/>
    <property type="match status" value="1"/>
</dbReference>
<dbReference type="PROSITE" id="PS50835">
    <property type="entry name" value="IG_LIKE"/>
    <property type="match status" value="3"/>
</dbReference>
<feature type="domain" description="Ig-like" evidence="4">
    <location>
        <begin position="209"/>
        <end position="291"/>
    </location>
</feature>
<dbReference type="GO" id="GO:0030424">
    <property type="term" value="C:axon"/>
    <property type="evidence" value="ECO:0007669"/>
    <property type="project" value="TreeGrafter"/>
</dbReference>
<evidence type="ECO:0000313" key="6">
    <source>
        <dbReference type="EMBL" id="RZF48263.1"/>
    </source>
</evidence>
<evidence type="ECO:0000256" key="2">
    <source>
        <dbReference type="ARBA" id="ARBA00023319"/>
    </source>
</evidence>
<sequence>MIELRAFYSAAFILLSLKGGECSLQLTPNSAEYERQVNQSLIVTCGDSPITKDMAWKSPTGETIPQRGRVHVERNKKGLALIFEKIERSDKGNYTCNAVVGDEKKRTAFTLSVQMPISFSGTPDRQNATENSNYLVQCTVEGDPAPNVVWLVKNSPPEGPRFRALATGLYIQNVTLNDSGIYQCKAVQMTAVSADLQTKEIHLKVLHKPKWKNVSEAAQNLAYGYLSGVVNLTCEVTADPEPQFVWRRHNQIINPDHHNATLINEPQRSILQLPVHNESTFGEYKCEASNSLGRLERIIMLQKGVKPKPPKRPMVVSVGRETALVQIPMQPAEDAIIGYRIQFVMKQPGIQHTWDAPDYQDFMRELGGPNKYTVINLLENTPYALRVASRNAAGLSDFTDEVSFRTSSSDTSSSLSLKHSNNFLCPLFFTSLVVSRYH</sequence>
<dbReference type="PROSITE" id="PS50853">
    <property type="entry name" value="FN3"/>
    <property type="match status" value="1"/>
</dbReference>
<proteinExistence type="predicted"/>
<keyword evidence="2" id="KW-0393">Immunoglobulin domain</keyword>
<dbReference type="CDD" id="cd00096">
    <property type="entry name" value="Ig"/>
    <property type="match status" value="1"/>
</dbReference>
<dbReference type="SMART" id="SM00060">
    <property type="entry name" value="FN3"/>
    <property type="match status" value="1"/>
</dbReference>
<dbReference type="GO" id="GO:0043025">
    <property type="term" value="C:neuronal cell body"/>
    <property type="evidence" value="ECO:0007669"/>
    <property type="project" value="TreeGrafter"/>
</dbReference>
<accession>A0A482XQI8</accession>
<name>A0A482XQI8_LAOST</name>
<dbReference type="Proteomes" id="UP000291343">
    <property type="component" value="Unassembled WGS sequence"/>
</dbReference>
<feature type="domain" description="Fibronectin type-III" evidence="5">
    <location>
        <begin position="309"/>
        <end position="409"/>
    </location>
</feature>
<dbReference type="SUPFAM" id="SSF49265">
    <property type="entry name" value="Fibronectin type III"/>
    <property type="match status" value="1"/>
</dbReference>
<reference evidence="6 7" key="1">
    <citation type="journal article" date="2017" name="Gigascience">
        <title>Genome sequence of the small brown planthopper, Laodelphax striatellus.</title>
        <authorList>
            <person name="Zhu J."/>
            <person name="Jiang F."/>
            <person name="Wang X."/>
            <person name="Yang P."/>
            <person name="Bao Y."/>
            <person name="Zhao W."/>
            <person name="Wang W."/>
            <person name="Lu H."/>
            <person name="Wang Q."/>
            <person name="Cui N."/>
            <person name="Li J."/>
            <person name="Chen X."/>
            <person name="Luo L."/>
            <person name="Yu J."/>
            <person name="Kang L."/>
            <person name="Cui F."/>
        </authorList>
    </citation>
    <scope>NUCLEOTIDE SEQUENCE [LARGE SCALE GENOMIC DNA]</scope>
    <source>
        <strain evidence="6">Lst14</strain>
    </source>
</reference>
<dbReference type="GO" id="GO:0008046">
    <property type="term" value="F:axon guidance receptor activity"/>
    <property type="evidence" value="ECO:0007669"/>
    <property type="project" value="TreeGrafter"/>
</dbReference>
<dbReference type="PANTHER" id="PTHR45080:SF27">
    <property type="entry name" value="NEURAL CELL ADHESION MOLECULE 1-LIKE"/>
    <property type="match status" value="1"/>
</dbReference>
<evidence type="ECO:0000256" key="1">
    <source>
        <dbReference type="ARBA" id="ARBA00022737"/>
    </source>
</evidence>
<feature type="chain" id="PRO_5019763593" evidence="3">
    <location>
        <begin position="23"/>
        <end position="438"/>
    </location>
</feature>
<keyword evidence="7" id="KW-1185">Reference proteome</keyword>
<dbReference type="InterPro" id="IPR003599">
    <property type="entry name" value="Ig_sub"/>
</dbReference>
<feature type="domain" description="Ig-like" evidence="4">
    <location>
        <begin position="28"/>
        <end position="112"/>
    </location>
</feature>
<dbReference type="OrthoDB" id="9355041at2759"/>
<dbReference type="InterPro" id="IPR013098">
    <property type="entry name" value="Ig_I-set"/>
</dbReference>
<feature type="signal peptide" evidence="3">
    <location>
        <begin position="1"/>
        <end position="22"/>
    </location>
</feature>
<dbReference type="InterPro" id="IPR013783">
    <property type="entry name" value="Ig-like_fold"/>
</dbReference>
<dbReference type="GO" id="GO:0007156">
    <property type="term" value="P:homophilic cell adhesion via plasma membrane adhesion molecules"/>
    <property type="evidence" value="ECO:0007669"/>
    <property type="project" value="TreeGrafter"/>
</dbReference>
<dbReference type="InterPro" id="IPR036116">
    <property type="entry name" value="FN3_sf"/>
</dbReference>
<dbReference type="Gene3D" id="2.60.40.10">
    <property type="entry name" value="Immunoglobulins"/>
    <property type="match status" value="4"/>
</dbReference>
<dbReference type="GO" id="GO:0005886">
    <property type="term" value="C:plasma membrane"/>
    <property type="evidence" value="ECO:0007669"/>
    <property type="project" value="TreeGrafter"/>
</dbReference>
<evidence type="ECO:0000259" key="5">
    <source>
        <dbReference type="PROSITE" id="PS50853"/>
    </source>
</evidence>
<protein>
    <submittedName>
        <fullName evidence="6">Uncharacterized protein</fullName>
    </submittedName>
</protein>
<dbReference type="InterPro" id="IPR003961">
    <property type="entry name" value="FN3_dom"/>
</dbReference>
<dbReference type="FunCoup" id="A0A482XQI8">
    <property type="interactions" value="102"/>
</dbReference>
<dbReference type="InterPro" id="IPR036179">
    <property type="entry name" value="Ig-like_dom_sf"/>
</dbReference>
<dbReference type="SMART" id="SM00409">
    <property type="entry name" value="IG"/>
    <property type="match status" value="3"/>
</dbReference>
<feature type="domain" description="Ig-like" evidence="4">
    <location>
        <begin position="116"/>
        <end position="202"/>
    </location>
</feature>
<dbReference type="CDD" id="cd00063">
    <property type="entry name" value="FN3"/>
    <property type="match status" value="1"/>
</dbReference>
<dbReference type="AlphaFoldDB" id="A0A482XQI8"/>
<evidence type="ECO:0000256" key="3">
    <source>
        <dbReference type="SAM" id="SignalP"/>
    </source>
</evidence>
<gene>
    <name evidence="6" type="ORF">LSTR_LSTR006230</name>
</gene>
<dbReference type="InterPro" id="IPR003598">
    <property type="entry name" value="Ig_sub2"/>
</dbReference>
<dbReference type="SMART" id="SM00408">
    <property type="entry name" value="IGc2"/>
    <property type="match status" value="3"/>
</dbReference>
<dbReference type="SMR" id="A0A482XQI8"/>
<dbReference type="InParanoid" id="A0A482XQI8"/>
<dbReference type="GO" id="GO:0050808">
    <property type="term" value="P:synapse organization"/>
    <property type="evidence" value="ECO:0007669"/>
    <property type="project" value="TreeGrafter"/>
</dbReference>
<dbReference type="InterPro" id="IPR007110">
    <property type="entry name" value="Ig-like_dom"/>
</dbReference>
<dbReference type="Pfam" id="PF07679">
    <property type="entry name" value="I-set"/>
    <property type="match status" value="2"/>
</dbReference>
<evidence type="ECO:0000259" key="4">
    <source>
        <dbReference type="PROSITE" id="PS50835"/>
    </source>
</evidence>
<dbReference type="STRING" id="195883.A0A482XQI8"/>